<dbReference type="InterPro" id="IPR007351">
    <property type="entry name" value="YjbR"/>
</dbReference>
<dbReference type="SUPFAM" id="SSF142906">
    <property type="entry name" value="YjbR-like"/>
    <property type="match status" value="1"/>
</dbReference>
<dbReference type="PANTHER" id="PTHR35145">
    <property type="entry name" value="CYTOPLASMIC PROTEIN-RELATED"/>
    <property type="match status" value="1"/>
</dbReference>
<dbReference type="EMBL" id="UOEL01000081">
    <property type="protein sequence ID" value="VAW12107.1"/>
    <property type="molecule type" value="Genomic_DNA"/>
</dbReference>
<dbReference type="AlphaFoldDB" id="A0A3B0TFJ8"/>
<protein>
    <recommendedName>
        <fullName evidence="2">MmcQ-like protein</fullName>
    </recommendedName>
</protein>
<organism evidence="1">
    <name type="scientific">hydrothermal vent metagenome</name>
    <dbReference type="NCBI Taxonomy" id="652676"/>
    <lineage>
        <taxon>unclassified sequences</taxon>
        <taxon>metagenomes</taxon>
        <taxon>ecological metagenomes</taxon>
    </lineage>
</organism>
<accession>A0A3B0TFJ8</accession>
<dbReference type="InterPro" id="IPR058532">
    <property type="entry name" value="YjbR/MT2646/Rv2570-like"/>
</dbReference>
<dbReference type="Pfam" id="PF04237">
    <property type="entry name" value="YjbR"/>
    <property type="match status" value="1"/>
</dbReference>
<sequence>MDQGDCLRLSKSGIIVFARSNGVLTFGCSGKATKQAVQPVKKQKKMNIEEFRAYCIQKKGVTEEFPFDEHTLVFKVMGKMFALVALERIPSQANLKCDPEYGITLREEFDGVITPGYHMSKVHWNTLFLENLPPKLVFELIDHSFDLVVAKFTKKLKAEFDVLS</sequence>
<dbReference type="InterPro" id="IPR038056">
    <property type="entry name" value="YjbR-like_sf"/>
</dbReference>
<dbReference type="Gene3D" id="3.90.1150.30">
    <property type="match status" value="1"/>
</dbReference>
<name>A0A3B0TFJ8_9ZZZZ</name>
<reference evidence="1" key="1">
    <citation type="submission" date="2018-06" db="EMBL/GenBank/DDBJ databases">
        <authorList>
            <person name="Zhirakovskaya E."/>
        </authorList>
    </citation>
    <scope>NUCLEOTIDE SEQUENCE</scope>
</reference>
<evidence type="ECO:0008006" key="2">
    <source>
        <dbReference type="Google" id="ProtNLM"/>
    </source>
</evidence>
<gene>
    <name evidence="1" type="ORF">MNBD_BACTEROID03-1134</name>
</gene>
<evidence type="ECO:0000313" key="1">
    <source>
        <dbReference type="EMBL" id="VAW12107.1"/>
    </source>
</evidence>
<proteinExistence type="predicted"/>
<dbReference type="PANTHER" id="PTHR35145:SF1">
    <property type="entry name" value="CYTOPLASMIC PROTEIN"/>
    <property type="match status" value="1"/>
</dbReference>